<dbReference type="AlphaFoldDB" id="A0A397TX94"/>
<reference evidence="1 2" key="1">
    <citation type="submission" date="2018-06" db="EMBL/GenBank/DDBJ databases">
        <title>Comparative genomics reveals the genomic features of Rhizophagus irregularis, R. cerebriforme, R. diaphanum and Gigaspora rosea, and their symbiotic lifestyle signature.</title>
        <authorList>
            <person name="Morin E."/>
            <person name="San Clemente H."/>
            <person name="Chen E.C.H."/>
            <person name="De La Providencia I."/>
            <person name="Hainaut M."/>
            <person name="Kuo A."/>
            <person name="Kohler A."/>
            <person name="Murat C."/>
            <person name="Tang N."/>
            <person name="Roy S."/>
            <person name="Loubradou J."/>
            <person name="Henrissat B."/>
            <person name="Grigoriev I.V."/>
            <person name="Corradi N."/>
            <person name="Roux C."/>
            <person name="Martin F.M."/>
        </authorList>
    </citation>
    <scope>NUCLEOTIDE SEQUENCE [LARGE SCALE GENOMIC DNA]</scope>
    <source>
        <strain evidence="1 2">DAOM 194757</strain>
    </source>
</reference>
<evidence type="ECO:0000313" key="1">
    <source>
        <dbReference type="EMBL" id="RIB02051.1"/>
    </source>
</evidence>
<name>A0A397TX94_9GLOM</name>
<keyword evidence="2" id="KW-1185">Reference proteome</keyword>
<gene>
    <name evidence="1" type="ORF">C2G38_2228948</name>
</gene>
<sequence length="269" mass="31405">MNNSTALSSILFSNNNSTKNTYDFVNEAQYQSGNKTFYNWYNMQSLGYYPTQLKFTQKNSKEGIKYPIPDEYSVETSLIKKQIRCETKYQSNGKHHNYSKMELSGSRIFGFDIGNVIRDLIKIHQLTDKNNRPIVSLRKITLDYNKGGDIYYRPPSSPKILRNICHHPNEAIFLNYQSFDQKKDLTKLDTIVKACDESLLSHDGYRRLAAVETKLTREYILAEHKTKITDLMNKNIRIGTFNINKISNELLEFDEANITKYFKQIYIDL</sequence>
<accession>A0A397TX94</accession>
<dbReference type="OrthoDB" id="2403834at2759"/>
<organism evidence="1 2">
    <name type="scientific">Gigaspora rosea</name>
    <dbReference type="NCBI Taxonomy" id="44941"/>
    <lineage>
        <taxon>Eukaryota</taxon>
        <taxon>Fungi</taxon>
        <taxon>Fungi incertae sedis</taxon>
        <taxon>Mucoromycota</taxon>
        <taxon>Glomeromycotina</taxon>
        <taxon>Glomeromycetes</taxon>
        <taxon>Diversisporales</taxon>
        <taxon>Gigasporaceae</taxon>
        <taxon>Gigaspora</taxon>
    </lineage>
</organism>
<evidence type="ECO:0000313" key="2">
    <source>
        <dbReference type="Proteomes" id="UP000266673"/>
    </source>
</evidence>
<dbReference type="EMBL" id="QKWP01002837">
    <property type="protein sequence ID" value="RIB02051.1"/>
    <property type="molecule type" value="Genomic_DNA"/>
</dbReference>
<dbReference type="Proteomes" id="UP000266673">
    <property type="component" value="Unassembled WGS sequence"/>
</dbReference>
<proteinExistence type="predicted"/>
<comment type="caution">
    <text evidence="1">The sequence shown here is derived from an EMBL/GenBank/DDBJ whole genome shotgun (WGS) entry which is preliminary data.</text>
</comment>
<protein>
    <submittedName>
        <fullName evidence="1">Uncharacterized protein</fullName>
    </submittedName>
</protein>